<dbReference type="EC" id="3.1.26.4" evidence="5"/>
<dbReference type="STRING" id="1505725.GA0061074_10253"/>
<dbReference type="Pfam" id="PF01693">
    <property type="entry name" value="Cauli_VI"/>
    <property type="match status" value="1"/>
</dbReference>
<dbReference type="Proteomes" id="UP000199268">
    <property type="component" value="Unassembled WGS sequence"/>
</dbReference>
<dbReference type="GO" id="GO:0043137">
    <property type="term" value="P:DNA replication, removal of RNA primer"/>
    <property type="evidence" value="ECO:0007669"/>
    <property type="project" value="TreeGrafter"/>
</dbReference>
<dbReference type="AlphaFoldDB" id="A0A1C3ZJZ0"/>
<reference evidence="13" key="1">
    <citation type="submission" date="2016-08" db="EMBL/GenBank/DDBJ databases">
        <authorList>
            <person name="Varghese N."/>
            <person name="Submissions Spin"/>
        </authorList>
    </citation>
    <scope>NUCLEOTIDE SEQUENCE [LARGE SCALE GENOMIC DNA]</scope>
    <source>
        <strain evidence="13">R-53094</strain>
    </source>
</reference>
<evidence type="ECO:0000313" key="12">
    <source>
        <dbReference type="EMBL" id="SCB82671.1"/>
    </source>
</evidence>
<keyword evidence="13" id="KW-1185">Reference proteome</keyword>
<comment type="subunit">
    <text evidence="4">Monomer.</text>
</comment>
<dbReference type="GO" id="GO:0003676">
    <property type="term" value="F:nucleic acid binding"/>
    <property type="evidence" value="ECO:0007669"/>
    <property type="project" value="InterPro"/>
</dbReference>
<dbReference type="Gene3D" id="3.40.970.10">
    <property type="entry name" value="Ribonuclease H1, N-terminal domain"/>
    <property type="match status" value="1"/>
</dbReference>
<evidence type="ECO:0000256" key="2">
    <source>
        <dbReference type="ARBA" id="ARBA00001946"/>
    </source>
</evidence>
<comment type="catalytic activity">
    <reaction evidence="1">
        <text>Endonucleolytic cleavage to 5'-phosphomonoester.</text>
        <dbReference type="EC" id="3.1.26.4"/>
    </reaction>
</comment>
<dbReference type="InterPro" id="IPR011320">
    <property type="entry name" value="RNase_H1_N"/>
</dbReference>
<dbReference type="GO" id="GO:0046872">
    <property type="term" value="F:metal ion binding"/>
    <property type="evidence" value="ECO:0007669"/>
    <property type="project" value="UniProtKB-KW"/>
</dbReference>
<sequence length="232" mass="25773">MKTYAIVGNQYQGLYTKPWSQVQAYTRTKPAPKFKGFATKTEAQAWFDTQIAVQNDQSRQYTTAYNGQFKADPNQYYIFTDGGSRNTGNVAGGHVKASDKAGWAIAIYHGSNLTDPVYTDSGAYFGRTNNEMEILALINALLQAAKVSTPVTIVSDSKYVLDSVTNWMYNWANNNWRKSSGEIANLAAWQQIYALIPPLAERLSFIWVKGHATSNGNITVDQLLNDAMDNLS</sequence>
<dbReference type="CDD" id="cd09278">
    <property type="entry name" value="RNase_HI_prokaryote_like"/>
    <property type="match status" value="1"/>
</dbReference>
<comment type="similarity">
    <text evidence="3">Belongs to the RNase H family.</text>
</comment>
<dbReference type="SUPFAM" id="SSF53098">
    <property type="entry name" value="Ribonuclease H-like"/>
    <property type="match status" value="1"/>
</dbReference>
<dbReference type="GO" id="GO:0004523">
    <property type="term" value="F:RNA-DNA hybrid ribonuclease activity"/>
    <property type="evidence" value="ECO:0007669"/>
    <property type="project" value="UniProtKB-EC"/>
</dbReference>
<comment type="cofactor">
    <cofactor evidence="2">
        <name>Mg(2+)</name>
        <dbReference type="ChEBI" id="CHEBI:18420"/>
    </cofactor>
</comment>
<dbReference type="InterPro" id="IPR012337">
    <property type="entry name" value="RNaseH-like_sf"/>
</dbReference>
<evidence type="ECO:0000256" key="3">
    <source>
        <dbReference type="ARBA" id="ARBA00005300"/>
    </source>
</evidence>
<dbReference type="PANTHER" id="PTHR10642:SF26">
    <property type="entry name" value="RIBONUCLEASE H1"/>
    <property type="match status" value="1"/>
</dbReference>
<organism evidence="12 13">
    <name type="scientific">Weissella bombi</name>
    <dbReference type="NCBI Taxonomy" id="1505725"/>
    <lineage>
        <taxon>Bacteria</taxon>
        <taxon>Bacillati</taxon>
        <taxon>Bacillota</taxon>
        <taxon>Bacilli</taxon>
        <taxon>Lactobacillales</taxon>
        <taxon>Lactobacillaceae</taxon>
        <taxon>Weissella</taxon>
    </lineage>
</organism>
<keyword evidence="6" id="KW-0540">Nuclease</keyword>
<accession>A0A1C3ZJZ0</accession>
<evidence type="ECO:0000256" key="8">
    <source>
        <dbReference type="ARBA" id="ARBA00022759"/>
    </source>
</evidence>
<protein>
    <recommendedName>
        <fullName evidence="5">ribonuclease H</fullName>
        <ecNumber evidence="5">3.1.26.4</ecNumber>
    </recommendedName>
</protein>
<evidence type="ECO:0000256" key="1">
    <source>
        <dbReference type="ARBA" id="ARBA00000077"/>
    </source>
</evidence>
<evidence type="ECO:0000313" key="13">
    <source>
        <dbReference type="Proteomes" id="UP000199268"/>
    </source>
</evidence>
<evidence type="ECO:0000256" key="7">
    <source>
        <dbReference type="ARBA" id="ARBA00022723"/>
    </source>
</evidence>
<dbReference type="InterPro" id="IPR002156">
    <property type="entry name" value="RNaseH_domain"/>
</dbReference>
<evidence type="ECO:0000259" key="11">
    <source>
        <dbReference type="PROSITE" id="PS50879"/>
    </source>
</evidence>
<dbReference type="PROSITE" id="PS50879">
    <property type="entry name" value="RNASE_H_1"/>
    <property type="match status" value="1"/>
</dbReference>
<dbReference type="EMBL" id="FMAO01000002">
    <property type="protein sequence ID" value="SCB82671.1"/>
    <property type="molecule type" value="Genomic_DNA"/>
</dbReference>
<evidence type="ECO:0000256" key="10">
    <source>
        <dbReference type="ARBA" id="ARBA00022842"/>
    </source>
</evidence>
<dbReference type="InterPro" id="IPR050092">
    <property type="entry name" value="RNase_H"/>
</dbReference>
<dbReference type="OrthoDB" id="9811552at2"/>
<gene>
    <name evidence="12" type="ORF">GA0061074_10253</name>
</gene>
<keyword evidence="7" id="KW-0479">Metal-binding</keyword>
<dbReference type="InterPro" id="IPR022892">
    <property type="entry name" value="RNaseHI"/>
</dbReference>
<evidence type="ECO:0000256" key="4">
    <source>
        <dbReference type="ARBA" id="ARBA00011245"/>
    </source>
</evidence>
<name>A0A1C3ZJZ0_9LACO</name>
<keyword evidence="9" id="KW-0378">Hydrolase</keyword>
<keyword evidence="10" id="KW-0460">Magnesium</keyword>
<keyword evidence="8" id="KW-0255">Endonuclease</keyword>
<dbReference type="RefSeq" id="WP_092461518.1">
    <property type="nucleotide sequence ID" value="NZ_BJEE01000001.1"/>
</dbReference>
<dbReference type="InterPro" id="IPR036397">
    <property type="entry name" value="RNaseH_sf"/>
</dbReference>
<dbReference type="PANTHER" id="PTHR10642">
    <property type="entry name" value="RIBONUCLEASE H1"/>
    <property type="match status" value="1"/>
</dbReference>
<dbReference type="Gene3D" id="3.30.420.10">
    <property type="entry name" value="Ribonuclease H-like superfamily/Ribonuclease H"/>
    <property type="match status" value="1"/>
</dbReference>
<feature type="domain" description="RNase H type-1" evidence="11">
    <location>
        <begin position="72"/>
        <end position="229"/>
    </location>
</feature>
<dbReference type="InterPro" id="IPR037056">
    <property type="entry name" value="RNase_H1_N_sf"/>
</dbReference>
<evidence type="ECO:0000256" key="6">
    <source>
        <dbReference type="ARBA" id="ARBA00022722"/>
    </source>
</evidence>
<evidence type="ECO:0000256" key="5">
    <source>
        <dbReference type="ARBA" id="ARBA00012180"/>
    </source>
</evidence>
<proteinExistence type="inferred from homology"/>
<dbReference type="Pfam" id="PF00075">
    <property type="entry name" value="RNase_H"/>
    <property type="match status" value="1"/>
</dbReference>
<evidence type="ECO:0000256" key="9">
    <source>
        <dbReference type="ARBA" id="ARBA00022801"/>
    </source>
</evidence>